<accession>A0A068WR65</accession>
<dbReference type="EMBL" id="LK028582">
    <property type="protein sequence ID" value="CDS20977.1"/>
    <property type="molecule type" value="Genomic_DNA"/>
</dbReference>
<dbReference type="InterPro" id="IPR036623">
    <property type="entry name" value="Hemimethylated_DNA-bd_sf"/>
</dbReference>
<proteinExistence type="predicted"/>
<dbReference type="WBParaSite" id="EgrG_000534000">
    <property type="protein sequence ID" value="EgrG_000534000"/>
    <property type="gene ID" value="EgrG_000534000"/>
</dbReference>
<dbReference type="GO" id="GO:0003677">
    <property type="term" value="F:DNA binding"/>
    <property type="evidence" value="ECO:0007669"/>
    <property type="project" value="InterPro"/>
</dbReference>
<evidence type="ECO:0000256" key="1">
    <source>
        <dbReference type="SAM" id="Phobius"/>
    </source>
</evidence>
<feature type="domain" description="Hemimethylated DNA-binding" evidence="2">
    <location>
        <begin position="125"/>
        <end position="242"/>
    </location>
</feature>
<name>A0A068WR65_ECHGR</name>
<dbReference type="Gene3D" id="2.30.30.390">
    <property type="entry name" value="Hemimethylated DNA-binding domain"/>
    <property type="match status" value="1"/>
</dbReference>
<dbReference type="SUPFAM" id="SSF141255">
    <property type="entry name" value="YccV-like"/>
    <property type="match status" value="1"/>
</dbReference>
<reference evidence="3" key="2">
    <citation type="submission" date="2014-06" db="EMBL/GenBank/DDBJ databases">
        <authorList>
            <person name="Aslett M."/>
        </authorList>
    </citation>
    <scope>NUCLEOTIDE SEQUENCE</scope>
</reference>
<keyword evidence="1" id="KW-0812">Transmembrane</keyword>
<keyword evidence="1" id="KW-0472">Membrane</keyword>
<dbReference type="OrthoDB" id="28868at2759"/>
<feature type="transmembrane region" description="Helical" evidence="1">
    <location>
        <begin position="9"/>
        <end position="28"/>
    </location>
</feature>
<organism evidence="3">
    <name type="scientific">Echinococcus granulosus</name>
    <name type="common">Hydatid tapeworm</name>
    <dbReference type="NCBI Taxonomy" id="6210"/>
    <lineage>
        <taxon>Eukaryota</taxon>
        <taxon>Metazoa</taxon>
        <taxon>Spiralia</taxon>
        <taxon>Lophotrochozoa</taxon>
        <taxon>Platyhelminthes</taxon>
        <taxon>Cestoda</taxon>
        <taxon>Eucestoda</taxon>
        <taxon>Cyclophyllidea</taxon>
        <taxon>Taeniidae</taxon>
        <taxon>Echinococcus</taxon>
        <taxon>Echinococcus granulosus group</taxon>
    </lineage>
</organism>
<dbReference type="InterPro" id="IPR053189">
    <property type="entry name" value="Clp_protease_adapter_ClpF"/>
</dbReference>
<dbReference type="NCBIfam" id="TIGR02097">
    <property type="entry name" value="yccV"/>
    <property type="match status" value="1"/>
</dbReference>
<dbReference type="Proteomes" id="UP000492820">
    <property type="component" value="Unassembled WGS sequence"/>
</dbReference>
<reference evidence="3 4" key="1">
    <citation type="journal article" date="2013" name="Nature">
        <title>The genomes of four tapeworm species reveal adaptations to parasitism.</title>
        <authorList>
            <person name="Tsai I.J."/>
            <person name="Zarowiecki M."/>
            <person name="Holroyd N."/>
            <person name="Garciarrubio A."/>
            <person name="Sanchez-Flores A."/>
            <person name="Brooks K.L."/>
            <person name="Tracey A."/>
            <person name="Bobes R.J."/>
            <person name="Fragoso G."/>
            <person name="Sciutto E."/>
            <person name="Aslett M."/>
            <person name="Beasley H."/>
            <person name="Bennett H.M."/>
            <person name="Cai J."/>
            <person name="Camicia F."/>
            <person name="Clark R."/>
            <person name="Cucher M."/>
            <person name="De Silva N."/>
            <person name="Day T.A."/>
            <person name="Deplazes P."/>
            <person name="Estrada K."/>
            <person name="Fernandez C."/>
            <person name="Holland P.W."/>
            <person name="Hou J."/>
            <person name="Hu S."/>
            <person name="Huckvale T."/>
            <person name="Hung S.S."/>
            <person name="Kamenetzky L."/>
            <person name="Keane J.A."/>
            <person name="Kiss F."/>
            <person name="Koziol U."/>
            <person name="Lambert O."/>
            <person name="Liu K."/>
            <person name="Luo X."/>
            <person name="Luo Y."/>
            <person name="Macchiaroli N."/>
            <person name="Nichol S."/>
            <person name="Paps J."/>
            <person name="Parkinson J."/>
            <person name="Pouchkina-Stantcheva N."/>
            <person name="Riddiford N."/>
            <person name="Rosenzvit M."/>
            <person name="Salinas G."/>
            <person name="Wasmuth J.D."/>
            <person name="Zamanian M."/>
            <person name="Zheng Y."/>
            <person name="Cai X."/>
            <person name="Soberon X."/>
            <person name="Olson P.D."/>
            <person name="Laclette J.P."/>
            <person name="Brehm K."/>
            <person name="Berriman M."/>
            <person name="Garciarrubio A."/>
            <person name="Bobes R.J."/>
            <person name="Fragoso G."/>
            <person name="Sanchez-Flores A."/>
            <person name="Estrada K."/>
            <person name="Cevallos M.A."/>
            <person name="Morett E."/>
            <person name="Gonzalez V."/>
            <person name="Portillo T."/>
            <person name="Ochoa-Leyva A."/>
            <person name="Jose M.V."/>
            <person name="Sciutto E."/>
            <person name="Landa A."/>
            <person name="Jimenez L."/>
            <person name="Valdes V."/>
            <person name="Carrero J.C."/>
            <person name="Larralde C."/>
            <person name="Morales-Montor J."/>
            <person name="Limon-Lason J."/>
            <person name="Soberon X."/>
            <person name="Laclette J.P."/>
        </authorList>
    </citation>
    <scope>NUCLEOTIDE SEQUENCE [LARGE SCALE GENOMIC DNA]</scope>
</reference>
<dbReference type="InterPro" id="IPR011722">
    <property type="entry name" value="Hemimethylated_DNA-bd_dom"/>
</dbReference>
<evidence type="ECO:0000259" key="2">
    <source>
        <dbReference type="SMART" id="SM00992"/>
    </source>
</evidence>
<dbReference type="AlphaFoldDB" id="A0A068WR65"/>
<dbReference type="PANTHER" id="PTHR48439">
    <property type="entry name" value="HEMIMETHYLATED DNA-BINDING DOMAIN-CONTAINING PROTEIN"/>
    <property type="match status" value="1"/>
</dbReference>
<evidence type="ECO:0000313" key="5">
    <source>
        <dbReference type="WBParaSite" id="EgrG_000534000"/>
    </source>
</evidence>
<dbReference type="PANTHER" id="PTHR48439:SF1">
    <property type="entry name" value="HEMIMETHYLATED DNA-BINDING DOMAIN-CONTAINING PROTEIN"/>
    <property type="match status" value="1"/>
</dbReference>
<sequence length="252" mass="29446">MPLLDDDRVHLFIILLLIPLQFLVWNYIHASQDDTDLIFRPSIYFKSNPFFVFNYLKNATAKIYRRGVAGISSLKLKDLFAFPISMRSSKPTLPPPSPPKIIELYERNHVFFGANQRIHQTRPLSLRFSIGQVVRHRLGFKAVVIGWDEFACAPASWMVLRYPRLERELEARRQPNYRLLADAKDTIFQLGPVYAAQDELEALSPEELKTETRDLYPHVAVIKHSIIPEFFDFFDGKKFSPRPWLRRIYPQG</sequence>
<evidence type="ECO:0000313" key="3">
    <source>
        <dbReference type="EMBL" id="CDS20977.1"/>
    </source>
</evidence>
<protein>
    <submittedName>
        <fullName evidence="3 5">Hemimethylated DNA binding domain containing protein</fullName>
    </submittedName>
</protein>
<reference evidence="5" key="3">
    <citation type="submission" date="2020-10" db="UniProtKB">
        <authorList>
            <consortium name="WormBaseParasite"/>
        </authorList>
    </citation>
    <scope>IDENTIFICATION</scope>
</reference>
<dbReference type="SMART" id="SM00992">
    <property type="entry name" value="YccV-like"/>
    <property type="match status" value="1"/>
</dbReference>
<dbReference type="Pfam" id="PF08755">
    <property type="entry name" value="YccV-like"/>
    <property type="match status" value="1"/>
</dbReference>
<gene>
    <name evidence="3" type="ORF">EgrG_000534000</name>
</gene>
<evidence type="ECO:0000313" key="4">
    <source>
        <dbReference type="Proteomes" id="UP000492820"/>
    </source>
</evidence>
<keyword evidence="1" id="KW-1133">Transmembrane helix</keyword>